<sequence>MSLADELLADLEDAGDLEEDQLYQQDTHIQEVEDVIPLEIDTKVKSVRAIAKLRDSEEVRMCLRSKRVGVAGPVEADPEYQLIVEANNLAVEIDNEINIIHKFTRDNYQKRFPELESLVPGALDYVLTVKELGNSLEKAKNNEVLQSFLTPATIMVVSVTASTTQGQLLSQEELATIFEACDMALELNDFKLEIYSYVESRMSFIAPNLSQIVGASVAAKLMGKFKT</sequence>
<keyword evidence="2" id="KW-1185">Reference proteome</keyword>
<comment type="caution">
    <text evidence="1">The sequence shown here is derived from an EMBL/GenBank/DDBJ whole genome shotgun (WGS) entry which is preliminary data.</text>
</comment>
<proteinExistence type="predicted"/>
<accession>A0ACB7TBN5</accession>
<protein>
    <submittedName>
        <fullName evidence="1">Uncharacterized protein</fullName>
    </submittedName>
</protein>
<gene>
    <name evidence="1" type="ORF">HPB50_025874</name>
</gene>
<dbReference type="Proteomes" id="UP000821845">
    <property type="component" value="Chromosome 10"/>
</dbReference>
<name>A0ACB7TBN5_HYAAI</name>
<dbReference type="EMBL" id="CM023490">
    <property type="protein sequence ID" value="KAH6943722.1"/>
    <property type="molecule type" value="Genomic_DNA"/>
</dbReference>
<evidence type="ECO:0000313" key="1">
    <source>
        <dbReference type="EMBL" id="KAH6943722.1"/>
    </source>
</evidence>
<evidence type="ECO:0000313" key="2">
    <source>
        <dbReference type="Proteomes" id="UP000821845"/>
    </source>
</evidence>
<organism evidence="1 2">
    <name type="scientific">Hyalomma asiaticum</name>
    <name type="common">Tick</name>
    <dbReference type="NCBI Taxonomy" id="266040"/>
    <lineage>
        <taxon>Eukaryota</taxon>
        <taxon>Metazoa</taxon>
        <taxon>Ecdysozoa</taxon>
        <taxon>Arthropoda</taxon>
        <taxon>Chelicerata</taxon>
        <taxon>Arachnida</taxon>
        <taxon>Acari</taxon>
        <taxon>Parasitiformes</taxon>
        <taxon>Ixodida</taxon>
        <taxon>Ixodoidea</taxon>
        <taxon>Ixodidae</taxon>
        <taxon>Hyalomminae</taxon>
        <taxon>Hyalomma</taxon>
    </lineage>
</organism>
<reference evidence="1" key="1">
    <citation type="submission" date="2020-05" db="EMBL/GenBank/DDBJ databases">
        <title>Large-scale comparative analyses of tick genomes elucidate their genetic diversity and vector capacities.</title>
        <authorList>
            <person name="Jia N."/>
            <person name="Wang J."/>
            <person name="Shi W."/>
            <person name="Du L."/>
            <person name="Sun Y."/>
            <person name="Zhan W."/>
            <person name="Jiang J."/>
            <person name="Wang Q."/>
            <person name="Zhang B."/>
            <person name="Ji P."/>
            <person name="Sakyi L.B."/>
            <person name="Cui X."/>
            <person name="Yuan T."/>
            <person name="Jiang B."/>
            <person name="Yang W."/>
            <person name="Lam T.T.-Y."/>
            <person name="Chang Q."/>
            <person name="Ding S."/>
            <person name="Wang X."/>
            <person name="Zhu J."/>
            <person name="Ruan X."/>
            <person name="Zhao L."/>
            <person name="Wei J."/>
            <person name="Que T."/>
            <person name="Du C."/>
            <person name="Cheng J."/>
            <person name="Dai P."/>
            <person name="Han X."/>
            <person name="Huang E."/>
            <person name="Gao Y."/>
            <person name="Liu J."/>
            <person name="Shao H."/>
            <person name="Ye R."/>
            <person name="Li L."/>
            <person name="Wei W."/>
            <person name="Wang X."/>
            <person name="Wang C."/>
            <person name="Yang T."/>
            <person name="Huo Q."/>
            <person name="Li W."/>
            <person name="Guo W."/>
            <person name="Chen H."/>
            <person name="Zhou L."/>
            <person name="Ni X."/>
            <person name="Tian J."/>
            <person name="Zhou Y."/>
            <person name="Sheng Y."/>
            <person name="Liu T."/>
            <person name="Pan Y."/>
            <person name="Xia L."/>
            <person name="Li J."/>
            <person name="Zhao F."/>
            <person name="Cao W."/>
        </authorList>
    </citation>
    <scope>NUCLEOTIDE SEQUENCE</scope>
    <source>
        <strain evidence="1">Hyas-2018</strain>
    </source>
</reference>